<dbReference type="Gramene" id="rna-AYBTSS11_LOCUS1119">
    <property type="protein sequence ID" value="CAJ1819926.1"/>
    <property type="gene ID" value="gene-AYBTSS11_LOCUS1119"/>
</dbReference>
<proteinExistence type="predicted"/>
<dbReference type="Proteomes" id="UP001189624">
    <property type="component" value="Chromosome 1"/>
</dbReference>
<gene>
    <name evidence="1" type="ORF">AYBTSS11_LOCUS1119</name>
</gene>
<protein>
    <submittedName>
        <fullName evidence="1">Uncharacterized protein</fullName>
    </submittedName>
</protein>
<accession>A0AA86RME3</accession>
<reference evidence="1" key="1">
    <citation type="submission" date="2023-10" db="EMBL/GenBank/DDBJ databases">
        <authorList>
            <person name="Domelevo Entfellner J.-B."/>
        </authorList>
    </citation>
    <scope>NUCLEOTIDE SEQUENCE</scope>
</reference>
<dbReference type="AlphaFoldDB" id="A0AA86RME3"/>
<evidence type="ECO:0000313" key="1">
    <source>
        <dbReference type="EMBL" id="CAJ1819926.1"/>
    </source>
</evidence>
<keyword evidence="2" id="KW-1185">Reference proteome</keyword>
<dbReference type="EMBL" id="OY731398">
    <property type="protein sequence ID" value="CAJ1819926.1"/>
    <property type="molecule type" value="Genomic_DNA"/>
</dbReference>
<evidence type="ECO:0000313" key="2">
    <source>
        <dbReference type="Proteomes" id="UP001189624"/>
    </source>
</evidence>
<name>A0AA86RME3_9FABA</name>
<sequence length="70" mass="7939">MAAPGPLLPYNITLDRVQVRDLPLLHIPLPFEAGKKTWNHRIRQVRSSAGKDLSPIARKLRILERESGCQ</sequence>
<organism evidence="1 2">
    <name type="scientific">Sphenostylis stenocarpa</name>
    <dbReference type="NCBI Taxonomy" id="92480"/>
    <lineage>
        <taxon>Eukaryota</taxon>
        <taxon>Viridiplantae</taxon>
        <taxon>Streptophyta</taxon>
        <taxon>Embryophyta</taxon>
        <taxon>Tracheophyta</taxon>
        <taxon>Spermatophyta</taxon>
        <taxon>Magnoliopsida</taxon>
        <taxon>eudicotyledons</taxon>
        <taxon>Gunneridae</taxon>
        <taxon>Pentapetalae</taxon>
        <taxon>rosids</taxon>
        <taxon>fabids</taxon>
        <taxon>Fabales</taxon>
        <taxon>Fabaceae</taxon>
        <taxon>Papilionoideae</taxon>
        <taxon>50 kb inversion clade</taxon>
        <taxon>NPAAA clade</taxon>
        <taxon>indigoferoid/millettioid clade</taxon>
        <taxon>Phaseoleae</taxon>
        <taxon>Sphenostylis</taxon>
    </lineage>
</organism>